<dbReference type="PROSITE" id="PS50109">
    <property type="entry name" value="HIS_KIN"/>
    <property type="match status" value="1"/>
</dbReference>
<evidence type="ECO:0000256" key="9">
    <source>
        <dbReference type="ARBA" id="ARBA00022777"/>
    </source>
</evidence>
<evidence type="ECO:0000259" key="18">
    <source>
        <dbReference type="PROSITE" id="PS50110"/>
    </source>
</evidence>
<feature type="domain" description="Response regulatory" evidence="18">
    <location>
        <begin position="751"/>
        <end position="871"/>
    </location>
</feature>
<evidence type="ECO:0000256" key="11">
    <source>
        <dbReference type="ARBA" id="ARBA00022989"/>
    </source>
</evidence>
<dbReference type="FunFam" id="3.30.565.10:FF:000010">
    <property type="entry name" value="Sensor histidine kinase RcsC"/>
    <property type="match status" value="1"/>
</dbReference>
<evidence type="ECO:0000256" key="1">
    <source>
        <dbReference type="ARBA" id="ARBA00000085"/>
    </source>
</evidence>
<feature type="domain" description="Response regulatory" evidence="18">
    <location>
        <begin position="895"/>
        <end position="1015"/>
    </location>
</feature>
<dbReference type="PRINTS" id="PR00344">
    <property type="entry name" value="BCTRLSENSOR"/>
</dbReference>
<keyword evidence="15" id="KW-0175">Coiled coil</keyword>
<dbReference type="SMART" id="SM00387">
    <property type="entry name" value="HATPase_c"/>
    <property type="match status" value="1"/>
</dbReference>
<dbReference type="SMART" id="SM00388">
    <property type="entry name" value="HisKA"/>
    <property type="match status" value="1"/>
</dbReference>
<dbReference type="Proteomes" id="UP000241346">
    <property type="component" value="Unassembled WGS sequence"/>
</dbReference>
<feature type="domain" description="Histidine kinase" evidence="17">
    <location>
        <begin position="383"/>
        <end position="604"/>
    </location>
</feature>
<evidence type="ECO:0000256" key="10">
    <source>
        <dbReference type="ARBA" id="ARBA00022840"/>
    </source>
</evidence>
<dbReference type="CDD" id="cd17546">
    <property type="entry name" value="REC_hyHK_CKI1_RcsC-like"/>
    <property type="match status" value="2"/>
</dbReference>
<dbReference type="PANTHER" id="PTHR45339:SF5">
    <property type="entry name" value="HISTIDINE KINASE"/>
    <property type="match status" value="1"/>
</dbReference>
<evidence type="ECO:0000256" key="16">
    <source>
        <dbReference type="SAM" id="Phobius"/>
    </source>
</evidence>
<keyword evidence="10" id="KW-0067">ATP-binding</keyword>
<protein>
    <recommendedName>
        <fullName evidence="3">histidine kinase</fullName>
        <ecNumber evidence="3">2.7.13.3</ecNumber>
    </recommendedName>
</protein>
<reference evidence="19 20" key="1">
    <citation type="submission" date="2018-03" db="EMBL/GenBank/DDBJ databases">
        <title>Whole genome sequencing of Histamine producing bacteria.</title>
        <authorList>
            <person name="Butler K."/>
        </authorList>
    </citation>
    <scope>NUCLEOTIDE SEQUENCE [LARGE SCALE GENOMIC DNA]</scope>
    <source>
        <strain evidence="19 20">DSM 19138</strain>
    </source>
</reference>
<evidence type="ECO:0000256" key="6">
    <source>
        <dbReference type="ARBA" id="ARBA00022679"/>
    </source>
</evidence>
<keyword evidence="9 19" id="KW-0418">Kinase</keyword>
<dbReference type="CDD" id="cd00082">
    <property type="entry name" value="HisKA"/>
    <property type="match status" value="1"/>
</dbReference>
<dbReference type="Gene3D" id="3.30.565.10">
    <property type="entry name" value="Histidine kinase-like ATPase, C-terminal domain"/>
    <property type="match status" value="1"/>
</dbReference>
<organism evidence="19 20">
    <name type="scientific">Photobacterium rosenbergii</name>
    <dbReference type="NCBI Taxonomy" id="294936"/>
    <lineage>
        <taxon>Bacteria</taxon>
        <taxon>Pseudomonadati</taxon>
        <taxon>Pseudomonadota</taxon>
        <taxon>Gammaproteobacteria</taxon>
        <taxon>Vibrionales</taxon>
        <taxon>Vibrionaceae</taxon>
        <taxon>Photobacterium</taxon>
    </lineage>
</organism>
<dbReference type="EC" id="2.7.13.3" evidence="3"/>
<evidence type="ECO:0000256" key="3">
    <source>
        <dbReference type="ARBA" id="ARBA00012438"/>
    </source>
</evidence>
<feature type="coiled-coil region" evidence="15">
    <location>
        <begin position="668"/>
        <end position="695"/>
    </location>
</feature>
<feature type="modified residue" description="4-aspartylphosphate" evidence="14">
    <location>
        <position position="945"/>
    </location>
</feature>
<dbReference type="SMART" id="SM00448">
    <property type="entry name" value="REC"/>
    <property type="match status" value="2"/>
</dbReference>
<feature type="transmembrane region" description="Helical" evidence="16">
    <location>
        <begin position="281"/>
        <end position="302"/>
    </location>
</feature>
<dbReference type="InterPro" id="IPR003661">
    <property type="entry name" value="HisK_dim/P_dom"/>
</dbReference>
<gene>
    <name evidence="19" type="ORF">C9J01_08385</name>
</gene>
<evidence type="ECO:0000256" key="12">
    <source>
        <dbReference type="ARBA" id="ARBA00023012"/>
    </source>
</evidence>
<dbReference type="Gene3D" id="3.40.50.2300">
    <property type="match status" value="2"/>
</dbReference>
<dbReference type="SUPFAM" id="SSF55874">
    <property type="entry name" value="ATPase domain of HSP90 chaperone/DNA topoisomerase II/histidine kinase"/>
    <property type="match status" value="1"/>
</dbReference>
<dbReference type="AlphaFoldDB" id="A0A2T3NIA5"/>
<dbReference type="Pfam" id="PF00512">
    <property type="entry name" value="HisKA"/>
    <property type="match status" value="1"/>
</dbReference>
<comment type="subcellular location">
    <subcellularLocation>
        <location evidence="2">Cell membrane</location>
        <topology evidence="2">Multi-pass membrane protein</topology>
    </subcellularLocation>
</comment>
<feature type="modified residue" description="4-aspartylphosphate" evidence="14">
    <location>
        <position position="801"/>
    </location>
</feature>
<dbReference type="PANTHER" id="PTHR45339">
    <property type="entry name" value="HYBRID SIGNAL TRANSDUCTION HISTIDINE KINASE J"/>
    <property type="match status" value="1"/>
</dbReference>
<evidence type="ECO:0000313" key="20">
    <source>
        <dbReference type="Proteomes" id="UP000241346"/>
    </source>
</evidence>
<dbReference type="PROSITE" id="PS50110">
    <property type="entry name" value="RESPONSE_REGULATORY"/>
    <property type="match status" value="2"/>
</dbReference>
<dbReference type="OrthoDB" id="9810730at2"/>
<dbReference type="GO" id="GO:0005524">
    <property type="term" value="F:ATP binding"/>
    <property type="evidence" value="ECO:0007669"/>
    <property type="project" value="UniProtKB-KW"/>
</dbReference>
<evidence type="ECO:0000256" key="15">
    <source>
        <dbReference type="SAM" id="Coils"/>
    </source>
</evidence>
<evidence type="ECO:0000256" key="2">
    <source>
        <dbReference type="ARBA" id="ARBA00004651"/>
    </source>
</evidence>
<comment type="caution">
    <text evidence="19">The sequence shown here is derived from an EMBL/GenBank/DDBJ whole genome shotgun (WGS) entry which is preliminary data.</text>
</comment>
<dbReference type="EMBL" id="PYMB01000002">
    <property type="protein sequence ID" value="PSW14711.1"/>
    <property type="molecule type" value="Genomic_DNA"/>
</dbReference>
<dbReference type="GO" id="GO:0000155">
    <property type="term" value="F:phosphorelay sensor kinase activity"/>
    <property type="evidence" value="ECO:0007669"/>
    <property type="project" value="InterPro"/>
</dbReference>
<dbReference type="InterPro" id="IPR004358">
    <property type="entry name" value="Sig_transdc_His_kin-like_C"/>
</dbReference>
<dbReference type="InterPro" id="IPR011006">
    <property type="entry name" value="CheY-like_superfamily"/>
</dbReference>
<keyword evidence="12" id="KW-0902">Two-component regulatory system</keyword>
<dbReference type="SUPFAM" id="SSF47384">
    <property type="entry name" value="Homodimeric domain of signal transducing histidine kinase"/>
    <property type="match status" value="1"/>
</dbReference>
<keyword evidence="6" id="KW-0808">Transferase</keyword>
<evidence type="ECO:0000256" key="7">
    <source>
        <dbReference type="ARBA" id="ARBA00022692"/>
    </source>
</evidence>
<dbReference type="InterPro" id="IPR036097">
    <property type="entry name" value="HisK_dim/P_sf"/>
</dbReference>
<dbReference type="Gene3D" id="1.10.287.130">
    <property type="match status" value="1"/>
</dbReference>
<accession>A0A2T3NIA5</accession>
<dbReference type="InterPro" id="IPR036890">
    <property type="entry name" value="HATPase_C_sf"/>
</dbReference>
<evidence type="ECO:0000256" key="8">
    <source>
        <dbReference type="ARBA" id="ARBA00022741"/>
    </source>
</evidence>
<keyword evidence="7 16" id="KW-0812">Transmembrane</keyword>
<dbReference type="GO" id="GO:0005886">
    <property type="term" value="C:plasma membrane"/>
    <property type="evidence" value="ECO:0007669"/>
    <property type="project" value="UniProtKB-SubCell"/>
</dbReference>
<comment type="catalytic activity">
    <reaction evidence="1">
        <text>ATP + protein L-histidine = ADP + protein N-phospho-L-histidine.</text>
        <dbReference type="EC" id="2.7.13.3"/>
    </reaction>
</comment>
<proteinExistence type="predicted"/>
<sequence length="1015" mass="113046">MPLCLSLYLVNRQLSHINLQVSSLERAQYAVQFLENLSQYHFSNRLVIVENEAVADNSLASDIRNDVVRLFGTGEDAKAVNLLLDSYIANLTEIKSVQDGDELIDLIEWQVDIYRQLILEVEKIHYAELLESVDNHLRALYQLEWLMFWSQEEGWFSQWLLSADSQDSARSTEDILNEIRLLAQNQQLFLNRFLAINADQNQVKLLLDTFSDPVFQQSNAFRGQLLASENLADFSPDEMAAGTDALNARLARLQTAGRQIEDQVRLEIEQSIAAFNKQKNVFIAVSLTLFVVVLLIGISLTMRLTGNLKLVLKILNAKDSADSDVSVNVSGKDELSIFAKEVKRLTVERLEQREKLIVAKEEADAARNTAVQASKAKSSFLANMSHEIRTPLNGVIGISEVLADTNLTATQKDYVNTIETSSHLLLSLINDILDFSKIESGMLHISAHSTAIRETIYDIASIVAPKVKEKGINLDVNIDQYVPNRVAIDDHRIRQVLMNFMSNAVKFTDKGTVSIGIKCLEEKDNVAQLLFEVSDSGIGIDEERQSSIFEPFTQEDESTTRQFGGTGLGLAISVQLIEMMGGKISLDSTKGVGSRFYFTLSLPVDEKQMEHQSSYQDAEVILIGEDALKLSRITRELAFLGVNVDTRVAEPSAVPAAGVGHKQVVIISENTQSTLAELNEVIEQLNNENRALCLIRNMNSEATDFGNKIEALLTHPLLGNRLLKAFQHCYQKVAGDQSQTELSGHEVQAPHVLLVEDNLVNQKVASLHLQKAGCTFDIANNGQEAVDLFTCGNHYTFVLMDCMMPVMDGMQATEEIRSYEKAHQLRRTPIIALTASVVDDDIQQCFDVGMDDYVPKPFKAKILQEKIADIVALPQQASTDASSGEKGSEPETPKRILLVEDNLVNQKVASLHLKKAGFEYDIANNGQEAVDIYSSNQGFSLILMDCMMPVKDGFEATKEIREFEKQQQLAKIPIIALTASVVDDDIQACFDAGMDAYVPKPVRREKLLHEMENLI</sequence>
<keyword evidence="8" id="KW-0547">Nucleotide-binding</keyword>
<dbReference type="FunFam" id="1.10.287.130:FF:000003">
    <property type="entry name" value="Histidine kinase"/>
    <property type="match status" value="1"/>
</dbReference>
<dbReference type="InterPro" id="IPR005467">
    <property type="entry name" value="His_kinase_dom"/>
</dbReference>
<evidence type="ECO:0000313" key="19">
    <source>
        <dbReference type="EMBL" id="PSW14711.1"/>
    </source>
</evidence>
<dbReference type="SUPFAM" id="SSF52172">
    <property type="entry name" value="CheY-like"/>
    <property type="match status" value="2"/>
</dbReference>
<dbReference type="InterPro" id="IPR003594">
    <property type="entry name" value="HATPase_dom"/>
</dbReference>
<keyword evidence="5 14" id="KW-0597">Phosphoprotein</keyword>
<dbReference type="Pfam" id="PF00072">
    <property type="entry name" value="Response_reg"/>
    <property type="match status" value="2"/>
</dbReference>
<evidence type="ECO:0000256" key="5">
    <source>
        <dbReference type="ARBA" id="ARBA00022553"/>
    </source>
</evidence>
<evidence type="ECO:0000256" key="13">
    <source>
        <dbReference type="ARBA" id="ARBA00023136"/>
    </source>
</evidence>
<dbReference type="InterPro" id="IPR001789">
    <property type="entry name" value="Sig_transdc_resp-reg_receiver"/>
</dbReference>
<keyword evidence="4" id="KW-1003">Cell membrane</keyword>
<evidence type="ECO:0000256" key="4">
    <source>
        <dbReference type="ARBA" id="ARBA00022475"/>
    </source>
</evidence>
<dbReference type="CDD" id="cd16922">
    <property type="entry name" value="HATPase_EvgS-ArcB-TorS-like"/>
    <property type="match status" value="1"/>
</dbReference>
<keyword evidence="13 16" id="KW-0472">Membrane</keyword>
<name>A0A2T3NIA5_9GAMM</name>
<evidence type="ECO:0000259" key="17">
    <source>
        <dbReference type="PROSITE" id="PS50109"/>
    </source>
</evidence>
<dbReference type="Pfam" id="PF02518">
    <property type="entry name" value="HATPase_c"/>
    <property type="match status" value="1"/>
</dbReference>
<keyword evidence="11 16" id="KW-1133">Transmembrane helix</keyword>
<dbReference type="RefSeq" id="WP_107297950.1">
    <property type="nucleotide sequence ID" value="NZ_PYMB01000002.1"/>
</dbReference>
<evidence type="ECO:0000256" key="14">
    <source>
        <dbReference type="PROSITE-ProRule" id="PRU00169"/>
    </source>
</evidence>